<feature type="transmembrane region" description="Helical" evidence="1">
    <location>
        <begin position="156"/>
        <end position="179"/>
    </location>
</feature>
<keyword evidence="1" id="KW-0472">Membrane</keyword>
<feature type="transmembrane region" description="Helical" evidence="1">
    <location>
        <begin position="133"/>
        <end position="150"/>
    </location>
</feature>
<dbReference type="EMBL" id="JADFTS010000002">
    <property type="protein sequence ID" value="KAF9621458.1"/>
    <property type="molecule type" value="Genomic_DNA"/>
</dbReference>
<dbReference type="AlphaFoldDB" id="A0A835M6G6"/>
<evidence type="ECO:0000313" key="2">
    <source>
        <dbReference type="EMBL" id="KAF9621458.1"/>
    </source>
</evidence>
<name>A0A835M6G6_9MAGN</name>
<keyword evidence="3" id="KW-1185">Reference proteome</keyword>
<sequence>MNPPCLVHDKLTLADYVITRSTDCKITNQRGCDWFVIVKFLVKVSSSRLVDPFQSVVNLFCLSLFYCCCFHLQLYGIWFFSLALLISWRVDALRNEFVGPPPSSVVHMRWETHDSHIVVADAAVVRMNPARRFSILVVFLLGCGQSYMVFMVMFLFVIHVIFGLDTCLHITVLLCYNISRVMVIEKKIKSSLTLSPVRSPLVPGLCFQRRPPNYTYIFCCHRVSVQKLMIRKLMIRKATFLFYRGKVMIGVGLGLDY</sequence>
<proteinExistence type="predicted"/>
<comment type="caution">
    <text evidence="2">The sequence shown here is derived from an EMBL/GenBank/DDBJ whole genome shotgun (WGS) entry which is preliminary data.</text>
</comment>
<reference evidence="2 3" key="1">
    <citation type="submission" date="2020-10" db="EMBL/GenBank/DDBJ databases">
        <title>The Coptis chinensis genome and diversification of protoberbering-type alkaloids.</title>
        <authorList>
            <person name="Wang B."/>
            <person name="Shu S."/>
            <person name="Song C."/>
            <person name="Liu Y."/>
        </authorList>
    </citation>
    <scope>NUCLEOTIDE SEQUENCE [LARGE SCALE GENOMIC DNA]</scope>
    <source>
        <strain evidence="2">HL-2020</strain>
        <tissue evidence="2">Leaf</tissue>
    </source>
</reference>
<keyword evidence="1" id="KW-1133">Transmembrane helix</keyword>
<evidence type="ECO:0000313" key="3">
    <source>
        <dbReference type="Proteomes" id="UP000631114"/>
    </source>
</evidence>
<dbReference type="Proteomes" id="UP000631114">
    <property type="component" value="Unassembled WGS sequence"/>
</dbReference>
<keyword evidence="1" id="KW-0812">Transmembrane</keyword>
<feature type="transmembrane region" description="Helical" evidence="1">
    <location>
        <begin position="56"/>
        <end position="86"/>
    </location>
</feature>
<protein>
    <submittedName>
        <fullName evidence="2">Uncharacterized protein</fullName>
    </submittedName>
</protein>
<accession>A0A835M6G6</accession>
<evidence type="ECO:0000256" key="1">
    <source>
        <dbReference type="SAM" id="Phobius"/>
    </source>
</evidence>
<organism evidence="2 3">
    <name type="scientific">Coptis chinensis</name>
    <dbReference type="NCBI Taxonomy" id="261450"/>
    <lineage>
        <taxon>Eukaryota</taxon>
        <taxon>Viridiplantae</taxon>
        <taxon>Streptophyta</taxon>
        <taxon>Embryophyta</taxon>
        <taxon>Tracheophyta</taxon>
        <taxon>Spermatophyta</taxon>
        <taxon>Magnoliopsida</taxon>
        <taxon>Ranunculales</taxon>
        <taxon>Ranunculaceae</taxon>
        <taxon>Coptidoideae</taxon>
        <taxon>Coptis</taxon>
    </lineage>
</organism>
<gene>
    <name evidence="2" type="ORF">IFM89_021530</name>
</gene>